<proteinExistence type="predicted"/>
<dbReference type="InterPro" id="IPR011055">
    <property type="entry name" value="Dup_hybrid_motif"/>
</dbReference>
<dbReference type="PANTHER" id="PTHR45008:SF1">
    <property type="entry name" value="PTS SYSTEM GLUCOSE-SPECIFIC EIIA COMPONENT"/>
    <property type="match status" value="1"/>
</dbReference>
<evidence type="ECO:0000256" key="2">
    <source>
        <dbReference type="ARBA" id="ARBA00022448"/>
    </source>
</evidence>
<keyword evidence="5" id="KW-0598">Phosphotransferase system</keyword>
<dbReference type="OrthoDB" id="9797715at2"/>
<dbReference type="GO" id="GO:0009401">
    <property type="term" value="P:phosphoenolpyruvate-dependent sugar phosphotransferase system"/>
    <property type="evidence" value="ECO:0007669"/>
    <property type="project" value="UniProtKB-KW"/>
</dbReference>
<keyword evidence="3 8" id="KW-0762">Sugar transport</keyword>
<organism evidence="8 9">
    <name type="scientific">Ancrocorticia populi</name>
    <dbReference type="NCBI Taxonomy" id="2175228"/>
    <lineage>
        <taxon>Bacteria</taxon>
        <taxon>Bacillati</taxon>
        <taxon>Actinomycetota</taxon>
        <taxon>Actinomycetes</taxon>
        <taxon>Actinomycetales</taxon>
        <taxon>Actinomycetaceae</taxon>
        <taxon>Ancrocorticia</taxon>
    </lineage>
</organism>
<comment type="subcellular location">
    <subcellularLocation>
        <location evidence="1">Cytoplasm</location>
    </subcellularLocation>
</comment>
<dbReference type="GO" id="GO:0005737">
    <property type="term" value="C:cytoplasm"/>
    <property type="evidence" value="ECO:0007669"/>
    <property type="project" value="UniProtKB-SubCell"/>
</dbReference>
<dbReference type="FunFam" id="2.70.70.10:FF:000001">
    <property type="entry name" value="PTS system glucose-specific IIA component"/>
    <property type="match status" value="1"/>
</dbReference>
<dbReference type="EMBL" id="QETB01000006">
    <property type="protein sequence ID" value="PWF24496.1"/>
    <property type="molecule type" value="Genomic_DNA"/>
</dbReference>
<evidence type="ECO:0000259" key="7">
    <source>
        <dbReference type="PROSITE" id="PS51093"/>
    </source>
</evidence>
<dbReference type="Proteomes" id="UP000245283">
    <property type="component" value="Unassembled WGS sequence"/>
</dbReference>
<accession>A0A2V1JZW7</accession>
<dbReference type="GO" id="GO:0016301">
    <property type="term" value="F:kinase activity"/>
    <property type="evidence" value="ECO:0007669"/>
    <property type="project" value="UniProtKB-KW"/>
</dbReference>
<dbReference type="AlphaFoldDB" id="A0A2V1JZW7"/>
<comment type="caution">
    <text evidence="8">The sequence shown here is derived from an EMBL/GenBank/DDBJ whole genome shotgun (WGS) entry which is preliminary data.</text>
</comment>
<evidence type="ECO:0000256" key="1">
    <source>
        <dbReference type="ARBA" id="ARBA00004496"/>
    </source>
</evidence>
<reference evidence="9" key="1">
    <citation type="submission" date="2018-05" db="EMBL/GenBank/DDBJ databases">
        <authorList>
            <person name="Li Y."/>
        </authorList>
    </citation>
    <scope>NUCLEOTIDE SEQUENCE [LARGE SCALE GENOMIC DNA]</scope>
    <source>
        <strain evidence="9">sk1b4</strain>
    </source>
</reference>
<sequence length="189" mass="19262">MRNPPAREILNLGVFQSGEVMALTDKNNDPQAGEPANTIEVASPLAGKVIPLAEIPDGDFSSGGLGAGVGIDPTSRTVVAPDDGEVLLAFPTGHGVGLRLDSGVELLIHVGIDTINMQGKGFTIAVAQGERVSAGQTLITFDTQAIVGAGFSPITPITITNQAQFVGVEQAAAGEVAQGEGLLRVTPRA</sequence>
<evidence type="ECO:0000313" key="8">
    <source>
        <dbReference type="EMBL" id="PWF24496.1"/>
    </source>
</evidence>
<keyword evidence="6" id="KW-0418">Kinase</keyword>
<feature type="domain" description="PTS EIIA type-1" evidence="7">
    <location>
        <begin position="57"/>
        <end position="161"/>
    </location>
</feature>
<dbReference type="Pfam" id="PF00358">
    <property type="entry name" value="PTS_EIIA_1"/>
    <property type="match status" value="1"/>
</dbReference>
<keyword evidence="9" id="KW-1185">Reference proteome</keyword>
<dbReference type="InterPro" id="IPR050890">
    <property type="entry name" value="PTS_EIIA_component"/>
</dbReference>
<dbReference type="NCBIfam" id="TIGR00830">
    <property type="entry name" value="PTBA"/>
    <property type="match status" value="1"/>
</dbReference>
<evidence type="ECO:0000256" key="6">
    <source>
        <dbReference type="ARBA" id="ARBA00022777"/>
    </source>
</evidence>
<evidence type="ECO:0000313" key="9">
    <source>
        <dbReference type="Proteomes" id="UP000245283"/>
    </source>
</evidence>
<dbReference type="PANTHER" id="PTHR45008">
    <property type="entry name" value="PTS SYSTEM GLUCOSE-SPECIFIC EIIA COMPONENT"/>
    <property type="match status" value="1"/>
</dbReference>
<evidence type="ECO:0000256" key="4">
    <source>
        <dbReference type="ARBA" id="ARBA00022679"/>
    </source>
</evidence>
<dbReference type="Gene3D" id="2.70.70.10">
    <property type="entry name" value="Glucose Permease (Domain IIA)"/>
    <property type="match status" value="1"/>
</dbReference>
<keyword evidence="4" id="KW-0808">Transferase</keyword>
<dbReference type="PROSITE" id="PS00371">
    <property type="entry name" value="PTS_EIIA_TYPE_1_HIS"/>
    <property type="match status" value="1"/>
</dbReference>
<protein>
    <submittedName>
        <fullName evidence="8">PTS glucose transporter subunit IIA</fullName>
    </submittedName>
</protein>
<dbReference type="SUPFAM" id="SSF51261">
    <property type="entry name" value="Duplicated hybrid motif"/>
    <property type="match status" value="1"/>
</dbReference>
<gene>
    <name evidence="8" type="ORF">DD236_10690</name>
</gene>
<keyword evidence="2" id="KW-0813">Transport</keyword>
<dbReference type="PROSITE" id="PS51093">
    <property type="entry name" value="PTS_EIIA_TYPE_1"/>
    <property type="match status" value="1"/>
</dbReference>
<evidence type="ECO:0000256" key="5">
    <source>
        <dbReference type="ARBA" id="ARBA00022683"/>
    </source>
</evidence>
<evidence type="ECO:0000256" key="3">
    <source>
        <dbReference type="ARBA" id="ARBA00022597"/>
    </source>
</evidence>
<dbReference type="InterPro" id="IPR001127">
    <property type="entry name" value="PTS_EIIA_1_perm"/>
</dbReference>
<name>A0A2V1JZW7_9ACTO</name>